<dbReference type="GO" id="GO:0006400">
    <property type="term" value="P:tRNA modification"/>
    <property type="evidence" value="ECO:0007669"/>
    <property type="project" value="UniProtKB-UniRule"/>
</dbReference>
<name>A0A8J6Z8Q9_9RHOB</name>
<dbReference type="InterPro" id="IPR012795">
    <property type="entry name" value="tRNA_Ile_lys_synt_N"/>
</dbReference>
<dbReference type="GO" id="GO:0032267">
    <property type="term" value="F:tRNA(Ile)-lysidine synthase activity"/>
    <property type="evidence" value="ECO:0007669"/>
    <property type="project" value="UniProtKB-EC"/>
</dbReference>
<keyword evidence="2 6" id="KW-0819">tRNA processing</keyword>
<dbReference type="InterPro" id="IPR014729">
    <property type="entry name" value="Rossmann-like_a/b/a_fold"/>
</dbReference>
<keyword evidence="4 6" id="KW-0067">ATP-binding</keyword>
<evidence type="ECO:0000256" key="1">
    <source>
        <dbReference type="ARBA" id="ARBA00022598"/>
    </source>
</evidence>
<comment type="similarity">
    <text evidence="6">Belongs to the tRNA(Ile)-lysidine synthase family.</text>
</comment>
<dbReference type="InterPro" id="IPR011063">
    <property type="entry name" value="TilS/TtcA_N"/>
</dbReference>
<comment type="domain">
    <text evidence="6">The N-terminal region contains the highly conserved SGGXDS motif, predicted to be a P-loop motif involved in ATP binding.</text>
</comment>
<dbReference type="GO" id="GO:0005737">
    <property type="term" value="C:cytoplasm"/>
    <property type="evidence" value="ECO:0007669"/>
    <property type="project" value="UniProtKB-SubCell"/>
</dbReference>
<dbReference type="NCBIfam" id="TIGR02432">
    <property type="entry name" value="lysidine_TilS_N"/>
    <property type="match status" value="1"/>
</dbReference>
<comment type="subcellular location">
    <subcellularLocation>
        <location evidence="6">Cytoplasm</location>
    </subcellularLocation>
</comment>
<dbReference type="CDD" id="cd01992">
    <property type="entry name" value="TilS_N"/>
    <property type="match status" value="1"/>
</dbReference>
<dbReference type="RefSeq" id="WP_193185376.1">
    <property type="nucleotide sequence ID" value="NZ_JACVXA010000067.1"/>
</dbReference>
<dbReference type="HAMAP" id="MF_01161">
    <property type="entry name" value="tRNA_Ile_lys_synt"/>
    <property type="match status" value="1"/>
</dbReference>
<dbReference type="SUPFAM" id="SSF52402">
    <property type="entry name" value="Adenine nucleotide alpha hydrolases-like"/>
    <property type="match status" value="1"/>
</dbReference>
<sequence length="412" mass="43046">MIPGAEAGLARALAAAGPGPVGLAVSGGSDSTALLHLALAAAPGRDWRVVTVDHGLRPEAAAEAAGVARAAAALDLPHETLRWTGWDGSGNLQDAARRARQSLIGDWARRAGIAAVCLGHTMDDQAETVLMRLARGSGVDGLSGMSERRQALGILWLRPLLGLRRAALRDWLAAQGIGWVDDPSNADPRFDRVRARRLLADCAGLGISAEGLAATASRMAAARDVLGAAALAAAERLASVSCGAVTLAPELWQVPDETRWRLIAGAACFVSGNPYRPRLAALQAAEAAAREGRNHTLHGCLMLPGRAGLRIQPEPRALAGRRAGAPGDWEGWRVTGPAAPDVQVAALGQAGLAQMPQWRDSGLPRVLAEVTPGLWRGEMLVAAPVLAQGDAGSWRAVALRDRDAFMRTFISH</sequence>
<evidence type="ECO:0000313" key="9">
    <source>
        <dbReference type="Proteomes" id="UP000609121"/>
    </source>
</evidence>
<dbReference type="AlphaFoldDB" id="A0A8J6Z8Q9"/>
<evidence type="ECO:0000259" key="7">
    <source>
        <dbReference type="Pfam" id="PF01171"/>
    </source>
</evidence>
<dbReference type="Proteomes" id="UP000609121">
    <property type="component" value="Unassembled WGS sequence"/>
</dbReference>
<evidence type="ECO:0000256" key="3">
    <source>
        <dbReference type="ARBA" id="ARBA00022741"/>
    </source>
</evidence>
<dbReference type="EMBL" id="JACVXA010000067">
    <property type="protein sequence ID" value="MBE3639999.1"/>
    <property type="molecule type" value="Genomic_DNA"/>
</dbReference>
<dbReference type="InterPro" id="IPR012094">
    <property type="entry name" value="tRNA_Ile_lys_synt"/>
</dbReference>
<comment type="catalytic activity">
    <reaction evidence="5 6">
        <text>cytidine(34) in tRNA(Ile2) + L-lysine + ATP = lysidine(34) in tRNA(Ile2) + AMP + diphosphate + H(+)</text>
        <dbReference type="Rhea" id="RHEA:43744"/>
        <dbReference type="Rhea" id="RHEA-COMP:10625"/>
        <dbReference type="Rhea" id="RHEA-COMP:10670"/>
        <dbReference type="ChEBI" id="CHEBI:15378"/>
        <dbReference type="ChEBI" id="CHEBI:30616"/>
        <dbReference type="ChEBI" id="CHEBI:32551"/>
        <dbReference type="ChEBI" id="CHEBI:33019"/>
        <dbReference type="ChEBI" id="CHEBI:82748"/>
        <dbReference type="ChEBI" id="CHEBI:83665"/>
        <dbReference type="ChEBI" id="CHEBI:456215"/>
        <dbReference type="EC" id="6.3.4.19"/>
    </reaction>
</comment>
<protein>
    <recommendedName>
        <fullName evidence="6">tRNA(Ile)-lysidine synthase</fullName>
        <ecNumber evidence="6">6.3.4.19</ecNumber>
    </recommendedName>
    <alternativeName>
        <fullName evidence="6">tRNA(Ile)-2-lysyl-cytidine synthase</fullName>
    </alternativeName>
    <alternativeName>
        <fullName evidence="6">tRNA(Ile)-lysidine synthetase</fullName>
    </alternativeName>
</protein>
<feature type="binding site" evidence="6">
    <location>
        <begin position="26"/>
        <end position="31"/>
    </location>
    <ligand>
        <name>ATP</name>
        <dbReference type="ChEBI" id="CHEBI:30616"/>
    </ligand>
</feature>
<feature type="domain" description="tRNA(Ile)-lysidine/2-thiocytidine synthase N-terminal" evidence="7">
    <location>
        <begin position="22"/>
        <end position="197"/>
    </location>
</feature>
<dbReference type="GO" id="GO:0005524">
    <property type="term" value="F:ATP binding"/>
    <property type="evidence" value="ECO:0007669"/>
    <property type="project" value="UniProtKB-UniRule"/>
</dbReference>
<dbReference type="Gene3D" id="3.40.50.620">
    <property type="entry name" value="HUPs"/>
    <property type="match status" value="1"/>
</dbReference>
<comment type="function">
    <text evidence="6">Ligates lysine onto the cytidine present at position 34 of the AUA codon-specific tRNA(Ile) that contains the anticodon CAU, in an ATP-dependent manner. Cytidine is converted to lysidine, thus changing the amino acid specificity of the tRNA from methionine to isoleucine.</text>
</comment>
<keyword evidence="1 6" id="KW-0436">Ligase</keyword>
<evidence type="ECO:0000256" key="6">
    <source>
        <dbReference type="HAMAP-Rule" id="MF_01161"/>
    </source>
</evidence>
<comment type="caution">
    <text evidence="8">The sequence shown here is derived from an EMBL/GenBank/DDBJ whole genome shotgun (WGS) entry which is preliminary data.</text>
</comment>
<gene>
    <name evidence="6 8" type="primary">tilS</name>
    <name evidence="8" type="ORF">ICN82_17480</name>
</gene>
<organism evidence="8 9">
    <name type="scientific">Mangrovicoccus algicola</name>
    <dbReference type="NCBI Taxonomy" id="2771008"/>
    <lineage>
        <taxon>Bacteria</taxon>
        <taxon>Pseudomonadati</taxon>
        <taxon>Pseudomonadota</taxon>
        <taxon>Alphaproteobacteria</taxon>
        <taxon>Rhodobacterales</taxon>
        <taxon>Paracoccaceae</taxon>
        <taxon>Mangrovicoccus</taxon>
    </lineage>
</organism>
<evidence type="ECO:0000313" key="8">
    <source>
        <dbReference type="EMBL" id="MBE3639999.1"/>
    </source>
</evidence>
<keyword evidence="9" id="KW-1185">Reference proteome</keyword>
<evidence type="ECO:0000256" key="4">
    <source>
        <dbReference type="ARBA" id="ARBA00022840"/>
    </source>
</evidence>
<accession>A0A8J6Z8Q9</accession>
<reference evidence="8" key="1">
    <citation type="submission" date="2020-09" db="EMBL/GenBank/DDBJ databases">
        <title>A novel bacterium of genus Mangrovicoccus, isolated from South China Sea.</title>
        <authorList>
            <person name="Huang H."/>
            <person name="Mo K."/>
            <person name="Hu Y."/>
        </authorList>
    </citation>
    <scope>NUCLEOTIDE SEQUENCE</scope>
    <source>
        <strain evidence="8">HB182678</strain>
    </source>
</reference>
<evidence type="ECO:0000256" key="2">
    <source>
        <dbReference type="ARBA" id="ARBA00022694"/>
    </source>
</evidence>
<dbReference type="PANTHER" id="PTHR43033:SF1">
    <property type="entry name" value="TRNA(ILE)-LYSIDINE SYNTHASE-RELATED"/>
    <property type="match status" value="1"/>
</dbReference>
<dbReference type="Pfam" id="PF01171">
    <property type="entry name" value="ATP_bind_3"/>
    <property type="match status" value="1"/>
</dbReference>
<dbReference type="EC" id="6.3.4.19" evidence="6"/>
<dbReference type="PANTHER" id="PTHR43033">
    <property type="entry name" value="TRNA(ILE)-LYSIDINE SYNTHASE-RELATED"/>
    <property type="match status" value="1"/>
</dbReference>
<keyword evidence="3 6" id="KW-0547">Nucleotide-binding</keyword>
<proteinExistence type="inferred from homology"/>
<evidence type="ECO:0000256" key="5">
    <source>
        <dbReference type="ARBA" id="ARBA00048539"/>
    </source>
</evidence>
<keyword evidence="6" id="KW-0963">Cytoplasm</keyword>